<comment type="caution">
    <text evidence="1">The sequence shown here is derived from an EMBL/GenBank/DDBJ whole genome shotgun (WGS) entry which is preliminary data.</text>
</comment>
<reference evidence="1 2" key="1">
    <citation type="submission" date="2019-10" db="EMBL/GenBank/DDBJ databases">
        <title>New species of Slilvanegrellaceae.</title>
        <authorList>
            <person name="Pitt A."/>
            <person name="Hahn M.W."/>
        </authorList>
    </citation>
    <scope>NUCLEOTIDE SEQUENCE [LARGE SCALE GENOMIC DNA]</scope>
    <source>
        <strain evidence="1 2">SP-Ram-0.45-NSY-1</strain>
    </source>
</reference>
<organism evidence="1 2">
    <name type="scientific">Silvanigrella paludirubra</name>
    <dbReference type="NCBI Taxonomy" id="2499159"/>
    <lineage>
        <taxon>Bacteria</taxon>
        <taxon>Pseudomonadati</taxon>
        <taxon>Bdellovibrionota</taxon>
        <taxon>Oligoflexia</taxon>
        <taxon>Silvanigrellales</taxon>
        <taxon>Silvanigrellaceae</taxon>
        <taxon>Silvanigrella</taxon>
    </lineage>
</organism>
<gene>
    <name evidence="1" type="ORF">GCL60_03440</name>
</gene>
<dbReference type="RefSeq" id="WP_153418523.1">
    <property type="nucleotide sequence ID" value="NZ_WFLM01000001.1"/>
</dbReference>
<proteinExistence type="predicted"/>
<sequence length="62" mass="7394">MENNLNWKEIDKILDIDLNKKWNATSIKIETKQSNIKKKFYFIQTTKIAIIGTSEIFYLRSL</sequence>
<evidence type="ECO:0000313" key="2">
    <source>
        <dbReference type="Proteomes" id="UP000437748"/>
    </source>
</evidence>
<protein>
    <submittedName>
        <fullName evidence="1">Uncharacterized protein</fullName>
    </submittedName>
</protein>
<dbReference type="Proteomes" id="UP000437748">
    <property type="component" value="Unassembled WGS sequence"/>
</dbReference>
<dbReference type="AlphaFoldDB" id="A0A6N6VWJ0"/>
<accession>A0A6N6VWJ0</accession>
<dbReference type="EMBL" id="WFLM01000001">
    <property type="protein sequence ID" value="KAB8041000.1"/>
    <property type="molecule type" value="Genomic_DNA"/>
</dbReference>
<name>A0A6N6VWJ0_9BACT</name>
<keyword evidence="2" id="KW-1185">Reference proteome</keyword>
<evidence type="ECO:0000313" key="1">
    <source>
        <dbReference type="EMBL" id="KAB8041000.1"/>
    </source>
</evidence>